<protein>
    <submittedName>
        <fullName evidence="3">Type III secretion system (T3SS) SseB-like protein</fullName>
    </submittedName>
</protein>
<evidence type="ECO:0000313" key="4">
    <source>
        <dbReference type="Proteomes" id="UP000222106"/>
    </source>
</evidence>
<dbReference type="EMBL" id="PDJI01000004">
    <property type="protein sequence ID" value="PFG38379.1"/>
    <property type="molecule type" value="Genomic_DNA"/>
</dbReference>
<dbReference type="OrthoDB" id="5188303at2"/>
<name>A0A2A9EJH4_9MICO</name>
<feature type="compositionally biased region" description="Low complexity" evidence="1">
    <location>
        <begin position="1"/>
        <end position="12"/>
    </location>
</feature>
<keyword evidence="4" id="KW-1185">Reference proteome</keyword>
<dbReference type="RefSeq" id="WP_098482660.1">
    <property type="nucleotide sequence ID" value="NZ_PDJI01000004.1"/>
</dbReference>
<evidence type="ECO:0000256" key="1">
    <source>
        <dbReference type="SAM" id="MobiDB-lite"/>
    </source>
</evidence>
<dbReference type="Proteomes" id="UP000222106">
    <property type="component" value="Unassembled WGS sequence"/>
</dbReference>
<feature type="compositionally biased region" description="Basic and acidic residues" evidence="1">
    <location>
        <begin position="18"/>
        <end position="27"/>
    </location>
</feature>
<reference evidence="3 4" key="1">
    <citation type="submission" date="2017-10" db="EMBL/GenBank/DDBJ databases">
        <title>Sequencing the genomes of 1000 actinobacteria strains.</title>
        <authorList>
            <person name="Klenk H.-P."/>
        </authorList>
    </citation>
    <scope>NUCLEOTIDE SEQUENCE [LARGE SCALE GENOMIC DNA]</scope>
    <source>
        <strain evidence="3 4">DSM 21838</strain>
    </source>
</reference>
<dbReference type="InterPro" id="IPR009839">
    <property type="entry name" value="SseB_N"/>
</dbReference>
<dbReference type="AlphaFoldDB" id="A0A2A9EJH4"/>
<dbReference type="Pfam" id="PF07179">
    <property type="entry name" value="SseB"/>
    <property type="match status" value="1"/>
</dbReference>
<proteinExistence type="predicted"/>
<comment type="caution">
    <text evidence="3">The sequence shown here is derived from an EMBL/GenBank/DDBJ whole genome shotgun (WGS) entry which is preliminary data.</text>
</comment>
<gene>
    <name evidence="3" type="ORF">ATJ97_0856</name>
</gene>
<organism evidence="3 4">
    <name type="scientific">Georgenia soli</name>
    <dbReference type="NCBI Taxonomy" id="638953"/>
    <lineage>
        <taxon>Bacteria</taxon>
        <taxon>Bacillati</taxon>
        <taxon>Actinomycetota</taxon>
        <taxon>Actinomycetes</taxon>
        <taxon>Micrococcales</taxon>
        <taxon>Bogoriellaceae</taxon>
        <taxon>Georgenia</taxon>
    </lineage>
</organism>
<evidence type="ECO:0000313" key="3">
    <source>
        <dbReference type="EMBL" id="PFG38379.1"/>
    </source>
</evidence>
<sequence>MTTHPGVPSGHAPHGGHGPHEHGHDLPLTDSAGQPWAGRMLRPNPFSGDDGTVQPAMAAALAREDDGERVVAVVEAMRTGRVIVPVVAHEHPGTDADGNVAPHAAEKFRSGDRSGDAMASAAMVSVRTPDGRSALPVFSSVAAMQTWNAGSRPVPVEATRAALSAVQESDSLLVLDPGNEVTVLVPRPAVWALAQQQPWTPSWADPELPGVAVDALRGITELVGVRLERGGTAELRVVVAVRAGLDKDQLRDVVGRTSRALSDHPVLRERVDSLELAPTQVA</sequence>
<accession>A0A2A9EJH4</accession>
<feature type="region of interest" description="Disordered" evidence="1">
    <location>
        <begin position="1"/>
        <end position="52"/>
    </location>
</feature>
<evidence type="ECO:0000259" key="2">
    <source>
        <dbReference type="Pfam" id="PF07179"/>
    </source>
</evidence>
<feature type="domain" description="SseB protein N-terminal" evidence="2">
    <location>
        <begin position="59"/>
        <end position="192"/>
    </location>
</feature>